<reference evidence="1 2" key="1">
    <citation type="journal article" date="2013" name="Nat. Commun.">
        <title>The evolution and pathogenic mechanisms of the rice sheath blight pathogen.</title>
        <authorList>
            <person name="Zheng A."/>
            <person name="Lin R."/>
            <person name="Xu L."/>
            <person name="Qin P."/>
            <person name="Tang C."/>
            <person name="Ai P."/>
            <person name="Zhang D."/>
            <person name="Liu Y."/>
            <person name="Sun Z."/>
            <person name="Feng H."/>
            <person name="Wang Y."/>
            <person name="Chen Y."/>
            <person name="Liang X."/>
            <person name="Fu R."/>
            <person name="Li Q."/>
            <person name="Zhang J."/>
            <person name="Yu X."/>
            <person name="Xie Z."/>
            <person name="Ding L."/>
            <person name="Guan P."/>
            <person name="Tang J."/>
            <person name="Liang Y."/>
            <person name="Wang S."/>
            <person name="Deng Q."/>
            <person name="Li S."/>
            <person name="Zhu J."/>
            <person name="Wang L."/>
            <person name="Liu H."/>
            <person name="Li P."/>
        </authorList>
    </citation>
    <scope>NUCLEOTIDE SEQUENCE [LARGE SCALE GENOMIC DNA]</scope>
    <source>
        <strain evidence="2">AG-1 IA</strain>
    </source>
</reference>
<evidence type="ECO:0000313" key="2">
    <source>
        <dbReference type="Proteomes" id="UP000011668"/>
    </source>
</evidence>
<comment type="caution">
    <text evidence="1">The sequence shown here is derived from an EMBL/GenBank/DDBJ whole genome shotgun (WGS) entry which is preliminary data.</text>
</comment>
<proteinExistence type="predicted"/>
<dbReference type="AlphaFoldDB" id="L8WII9"/>
<dbReference type="Proteomes" id="UP000011668">
    <property type="component" value="Unassembled WGS sequence"/>
</dbReference>
<organism evidence="1 2">
    <name type="scientific">Thanatephorus cucumeris (strain AG1-IA)</name>
    <name type="common">Rice sheath blight fungus</name>
    <name type="synonym">Rhizoctonia solani</name>
    <dbReference type="NCBI Taxonomy" id="983506"/>
    <lineage>
        <taxon>Eukaryota</taxon>
        <taxon>Fungi</taxon>
        <taxon>Dikarya</taxon>
        <taxon>Basidiomycota</taxon>
        <taxon>Agaricomycotina</taxon>
        <taxon>Agaricomycetes</taxon>
        <taxon>Cantharellales</taxon>
        <taxon>Ceratobasidiaceae</taxon>
        <taxon>Rhizoctonia</taxon>
        <taxon>Rhizoctonia solani AG-1</taxon>
    </lineage>
</organism>
<protein>
    <submittedName>
        <fullName evidence="1">Uncharacterized protein</fullName>
    </submittedName>
</protein>
<gene>
    <name evidence="1" type="ORF">AG1IA_08257</name>
</gene>
<evidence type="ECO:0000313" key="1">
    <source>
        <dbReference type="EMBL" id="ELU37720.1"/>
    </source>
</evidence>
<dbReference type="EMBL" id="AFRT01002489">
    <property type="protein sequence ID" value="ELU37720.1"/>
    <property type="molecule type" value="Genomic_DNA"/>
</dbReference>
<sequence>MYCRCFGLAKGFVYLLNNSHLPNMTFQSVRVRMWARFKELNMLGGTGRTRCQGHLV</sequence>
<keyword evidence="2" id="KW-1185">Reference proteome</keyword>
<dbReference type="HOGENOM" id="CLU_3015837_0_0_1"/>
<accession>L8WII9</accession>
<name>L8WII9_THACA</name>